<gene>
    <name evidence="3" type="ORF">QD47_19900</name>
</gene>
<accession>A0A0D7WYC1</accession>
<feature type="chain" id="PRO_5038595769" evidence="1">
    <location>
        <begin position="31"/>
        <end position="415"/>
    </location>
</feature>
<organism evidence="3 4">
    <name type="scientific">Paenibacillus terrae</name>
    <dbReference type="NCBI Taxonomy" id="159743"/>
    <lineage>
        <taxon>Bacteria</taxon>
        <taxon>Bacillati</taxon>
        <taxon>Bacillota</taxon>
        <taxon>Bacilli</taxon>
        <taxon>Bacillales</taxon>
        <taxon>Paenibacillaceae</taxon>
        <taxon>Paenibacillus</taxon>
    </lineage>
</organism>
<dbReference type="InterPro" id="IPR001223">
    <property type="entry name" value="Glyco_hydro18_cat"/>
</dbReference>
<dbReference type="Gene3D" id="3.30.457.10">
    <property type="entry name" value="Copper amine oxidase-like, N-terminal domain"/>
    <property type="match status" value="1"/>
</dbReference>
<dbReference type="GO" id="GO:0016787">
    <property type="term" value="F:hydrolase activity"/>
    <property type="evidence" value="ECO:0007669"/>
    <property type="project" value="UniProtKB-KW"/>
</dbReference>
<evidence type="ECO:0000313" key="4">
    <source>
        <dbReference type="Proteomes" id="UP000032534"/>
    </source>
</evidence>
<dbReference type="PANTHER" id="PTHR46066">
    <property type="entry name" value="CHITINASE DOMAIN-CONTAINING PROTEIN 1 FAMILY MEMBER"/>
    <property type="match status" value="1"/>
</dbReference>
<dbReference type="PANTHER" id="PTHR46066:SF2">
    <property type="entry name" value="CHITINASE DOMAIN-CONTAINING PROTEIN 1"/>
    <property type="match status" value="1"/>
</dbReference>
<dbReference type="Pfam" id="PF07833">
    <property type="entry name" value="Cu_amine_oxidN1"/>
    <property type="match status" value="1"/>
</dbReference>
<dbReference type="InterPro" id="IPR036582">
    <property type="entry name" value="Mao_N_sf"/>
</dbReference>
<dbReference type="SUPFAM" id="SSF51445">
    <property type="entry name" value="(Trans)glycosidases"/>
    <property type="match status" value="1"/>
</dbReference>
<keyword evidence="3" id="KW-0378">Hydrolase</keyword>
<dbReference type="Pfam" id="PF00704">
    <property type="entry name" value="Glyco_hydro_18"/>
    <property type="match status" value="1"/>
</dbReference>
<evidence type="ECO:0000313" key="3">
    <source>
        <dbReference type="EMBL" id="KJD43964.1"/>
    </source>
</evidence>
<keyword evidence="4" id="KW-1185">Reference proteome</keyword>
<feature type="signal peptide" evidence="1">
    <location>
        <begin position="1"/>
        <end position="30"/>
    </location>
</feature>
<dbReference type="RefSeq" id="WP_044647759.1">
    <property type="nucleotide sequence ID" value="NZ_JTHP01000045.1"/>
</dbReference>
<comment type="caution">
    <text evidence="3">The sequence shown here is derived from an EMBL/GenBank/DDBJ whole genome shotgun (WGS) entry which is preliminary data.</text>
</comment>
<dbReference type="PATRIC" id="fig|159743.3.peg.4416"/>
<dbReference type="PROSITE" id="PS51910">
    <property type="entry name" value="GH18_2"/>
    <property type="match status" value="1"/>
</dbReference>
<reference evidence="3 4" key="1">
    <citation type="submission" date="2014-11" db="EMBL/GenBank/DDBJ databases">
        <title>Draft Genome Sequences of Paenibacillus polymyxa NRRL B-30509 and Paenibacillus terrae NRRL B-30644, Strains from a Poultry Environment that Produce Tridecaptin A and Paenicidins.</title>
        <authorList>
            <person name="van Belkum M.J."/>
            <person name="Lohans C.T."/>
            <person name="Vederas J.C."/>
        </authorList>
    </citation>
    <scope>NUCLEOTIDE SEQUENCE [LARGE SCALE GENOMIC DNA]</scope>
    <source>
        <strain evidence="3 4">NRRL B-30644</strain>
    </source>
</reference>
<dbReference type="AlphaFoldDB" id="A0A0D7WYC1"/>
<dbReference type="Gene3D" id="3.20.20.80">
    <property type="entry name" value="Glycosidases"/>
    <property type="match status" value="1"/>
</dbReference>
<evidence type="ECO:0000256" key="1">
    <source>
        <dbReference type="SAM" id="SignalP"/>
    </source>
</evidence>
<feature type="domain" description="GH18" evidence="2">
    <location>
        <begin position="129"/>
        <end position="411"/>
    </location>
</feature>
<protein>
    <submittedName>
        <fullName evidence="3">Glycosyl hydrolase</fullName>
    </submittedName>
</protein>
<dbReference type="Proteomes" id="UP000032534">
    <property type="component" value="Unassembled WGS sequence"/>
</dbReference>
<dbReference type="InterPro" id="IPR012854">
    <property type="entry name" value="Cu_amine_oxidase-like_N"/>
</dbReference>
<dbReference type="GO" id="GO:0005975">
    <property type="term" value="P:carbohydrate metabolic process"/>
    <property type="evidence" value="ECO:0007669"/>
    <property type="project" value="InterPro"/>
</dbReference>
<proteinExistence type="predicted"/>
<dbReference type="OrthoDB" id="9769314at2"/>
<dbReference type="EMBL" id="JTHP01000045">
    <property type="protein sequence ID" value="KJD43964.1"/>
    <property type="molecule type" value="Genomic_DNA"/>
</dbReference>
<keyword evidence="1" id="KW-0732">Signal</keyword>
<sequence length="415" mass="44870">MKIVNKALLSSAIFLSAAAGIYSPSAQANAGQVSIVLDGYPLPFPVQPAMMNGTTMVPFRAISEALGITVKWDQASQSITATKSQGSATKQVVLKMGSRNATVDGQTVQLTAAPQTVRGSTMIPLGFFGQQFGATVNWNQGTRTVSITSPREPMYTVGFYALSSFDQKSKIPDFNAVAFGWSRIDANGQFTTSGKEYKWPQAADTVTPESIVQEADGQGTSPYLMVYSGDGNHELTKVLENAQLQEQTISQIVSTATDKQFKGITLDLEGLGWSGDKAKARSDYNAFIQKLSAKAHQAGLKLTVVLHPLNSSYSGYDYKTLGNLADDLIIMAYDYGQKATPEPLDKVDEAIRLALKETSRDKLILGISMGSEKDSTVNAKIGLAKRYDLKGIAIWRLGIIGETAWTKMNESIEFK</sequence>
<dbReference type="InterPro" id="IPR017853">
    <property type="entry name" value="GH"/>
</dbReference>
<evidence type="ECO:0000259" key="2">
    <source>
        <dbReference type="PROSITE" id="PS51910"/>
    </source>
</evidence>
<name>A0A0D7WYC1_9BACL</name>
<dbReference type="SUPFAM" id="SSF55383">
    <property type="entry name" value="Copper amine oxidase, domain N"/>
    <property type="match status" value="1"/>
</dbReference>